<dbReference type="RefSeq" id="WP_324274384.1">
    <property type="nucleotide sequence ID" value="NZ_CP141261.1"/>
</dbReference>
<feature type="transmembrane region" description="Helical" evidence="5">
    <location>
        <begin position="41"/>
        <end position="60"/>
    </location>
</feature>
<keyword evidence="8" id="KW-1185">Reference proteome</keyword>
<reference evidence="7 8" key="1">
    <citation type="submission" date="2023-12" db="EMBL/GenBank/DDBJ databases">
        <title>Blastococcus brunescens sp. nov., an actonobacterium isolated from sandstone collected in sahara desert.</title>
        <authorList>
            <person name="Gtari M."/>
            <person name="Ghodhbane F."/>
        </authorList>
    </citation>
    <scope>NUCLEOTIDE SEQUENCE [LARGE SCALE GENOMIC DNA]</scope>
    <source>
        <strain evidence="7 8">BMG 8361</strain>
    </source>
</reference>
<organism evidence="7 8">
    <name type="scientific">Blastococcus brunescens</name>
    <dbReference type="NCBI Taxonomy" id="1564165"/>
    <lineage>
        <taxon>Bacteria</taxon>
        <taxon>Bacillati</taxon>
        <taxon>Actinomycetota</taxon>
        <taxon>Actinomycetes</taxon>
        <taxon>Geodermatophilales</taxon>
        <taxon>Geodermatophilaceae</taxon>
        <taxon>Blastococcus</taxon>
    </lineage>
</organism>
<feature type="transmembrane region" description="Helical" evidence="5">
    <location>
        <begin position="6"/>
        <end position="29"/>
    </location>
</feature>
<evidence type="ECO:0000256" key="5">
    <source>
        <dbReference type="SAM" id="Phobius"/>
    </source>
</evidence>
<feature type="transmembrane region" description="Helical" evidence="5">
    <location>
        <begin position="80"/>
        <end position="98"/>
    </location>
</feature>
<evidence type="ECO:0000313" key="8">
    <source>
        <dbReference type="Proteomes" id="UP001324287"/>
    </source>
</evidence>
<dbReference type="Proteomes" id="UP001324287">
    <property type="component" value="Chromosome"/>
</dbReference>
<name>A0ABZ1AWZ8_9ACTN</name>
<evidence type="ECO:0000256" key="1">
    <source>
        <dbReference type="ARBA" id="ARBA00004141"/>
    </source>
</evidence>
<keyword evidence="4 5" id="KW-0472">Membrane</keyword>
<evidence type="ECO:0000313" key="7">
    <source>
        <dbReference type="EMBL" id="WRL63035.1"/>
    </source>
</evidence>
<dbReference type="Gene3D" id="1.20.1420.30">
    <property type="entry name" value="NCX, central ion-binding region"/>
    <property type="match status" value="1"/>
</dbReference>
<accession>A0ABZ1AWZ8</accession>
<keyword evidence="3 5" id="KW-1133">Transmembrane helix</keyword>
<evidence type="ECO:0000256" key="2">
    <source>
        <dbReference type="ARBA" id="ARBA00022692"/>
    </source>
</evidence>
<dbReference type="InterPro" id="IPR004837">
    <property type="entry name" value="NaCa_Exmemb"/>
</dbReference>
<gene>
    <name evidence="7" type="ORF">U6N30_24795</name>
</gene>
<proteinExistence type="predicted"/>
<feature type="domain" description="Sodium/calcium exchanger membrane region" evidence="6">
    <location>
        <begin position="12"/>
        <end position="88"/>
    </location>
</feature>
<sequence>MTTSPWPLLPSVLALLGMAVVMVVVGIRLTRIADTLSERTGLGDAVGGALLLGALTSLPGNVTVLTGALEGDPGFALANPIGGIALQTVWLAIADLVYRRANLEHAAASWRTSCSR</sequence>
<dbReference type="Pfam" id="PF01699">
    <property type="entry name" value="Na_Ca_ex"/>
    <property type="match status" value="1"/>
</dbReference>
<dbReference type="EMBL" id="CP141261">
    <property type="protein sequence ID" value="WRL63035.1"/>
    <property type="molecule type" value="Genomic_DNA"/>
</dbReference>
<dbReference type="InterPro" id="IPR044880">
    <property type="entry name" value="NCX_ion-bd_dom_sf"/>
</dbReference>
<evidence type="ECO:0000256" key="4">
    <source>
        <dbReference type="ARBA" id="ARBA00023136"/>
    </source>
</evidence>
<evidence type="ECO:0000256" key="3">
    <source>
        <dbReference type="ARBA" id="ARBA00022989"/>
    </source>
</evidence>
<protein>
    <recommendedName>
        <fullName evidence="6">Sodium/calcium exchanger membrane region domain-containing protein</fullName>
    </recommendedName>
</protein>
<evidence type="ECO:0000259" key="6">
    <source>
        <dbReference type="Pfam" id="PF01699"/>
    </source>
</evidence>
<comment type="subcellular location">
    <subcellularLocation>
        <location evidence="1">Membrane</location>
        <topology evidence="1">Multi-pass membrane protein</topology>
    </subcellularLocation>
</comment>
<keyword evidence="2 5" id="KW-0812">Transmembrane</keyword>